<keyword evidence="2" id="KW-1185">Reference proteome</keyword>
<proteinExistence type="predicted"/>
<dbReference type="AlphaFoldDB" id="A0A6J8AF38"/>
<sequence length="264" mass="29528">MIDSRRFSGLQISVRLRTTASRLYGYNSTEFDLGKDGKIYKSCLTPQKVVIMIGNERAVWTYNIIRKSRELIDLSDFPVDVSAIDDKTFLVAMGKKGVSLVNLATKTVQHILNSNSKCVAYHNEVIYTVHKKKLVLSNLNGWIIKKEGLGFHANSICVDSKGEVYVSDNKQISKLDSVNYRKEVVLAQKGNGTCDIGGITIDKDDRLYYSDTTNGAIMRLKLNSKTANVIIENLKDPLSIACDKTSNQILVITDRGSNIEIWQL</sequence>
<name>A0A6J8AF38_MYTCO</name>
<organism evidence="1 2">
    <name type="scientific">Mytilus coruscus</name>
    <name type="common">Sea mussel</name>
    <dbReference type="NCBI Taxonomy" id="42192"/>
    <lineage>
        <taxon>Eukaryota</taxon>
        <taxon>Metazoa</taxon>
        <taxon>Spiralia</taxon>
        <taxon>Lophotrochozoa</taxon>
        <taxon>Mollusca</taxon>
        <taxon>Bivalvia</taxon>
        <taxon>Autobranchia</taxon>
        <taxon>Pteriomorphia</taxon>
        <taxon>Mytilida</taxon>
        <taxon>Mytiloidea</taxon>
        <taxon>Mytilidae</taxon>
        <taxon>Mytilinae</taxon>
        <taxon>Mytilus</taxon>
    </lineage>
</organism>
<evidence type="ECO:0000313" key="1">
    <source>
        <dbReference type="EMBL" id="CAC5367113.1"/>
    </source>
</evidence>
<protein>
    <submittedName>
        <fullName evidence="1">Uncharacterized protein</fullName>
    </submittedName>
</protein>
<dbReference type="InterPro" id="IPR011042">
    <property type="entry name" value="6-blade_b-propeller_TolB-like"/>
</dbReference>
<accession>A0A6J8AF38</accession>
<dbReference type="Proteomes" id="UP000507470">
    <property type="component" value="Unassembled WGS sequence"/>
</dbReference>
<dbReference type="SUPFAM" id="SSF63825">
    <property type="entry name" value="YWTD domain"/>
    <property type="match status" value="1"/>
</dbReference>
<dbReference type="Gene3D" id="2.120.10.30">
    <property type="entry name" value="TolB, C-terminal domain"/>
    <property type="match status" value="1"/>
</dbReference>
<evidence type="ECO:0000313" key="2">
    <source>
        <dbReference type="Proteomes" id="UP000507470"/>
    </source>
</evidence>
<dbReference type="EMBL" id="CACVKT020001354">
    <property type="protein sequence ID" value="CAC5367113.1"/>
    <property type="molecule type" value="Genomic_DNA"/>
</dbReference>
<reference evidence="1 2" key="1">
    <citation type="submission" date="2020-06" db="EMBL/GenBank/DDBJ databases">
        <authorList>
            <person name="Li R."/>
            <person name="Bekaert M."/>
        </authorList>
    </citation>
    <scope>NUCLEOTIDE SEQUENCE [LARGE SCALE GENOMIC DNA]</scope>
    <source>
        <strain evidence="2">wild</strain>
    </source>
</reference>
<gene>
    <name evidence="1" type="ORF">MCOR_7148</name>
</gene>